<evidence type="ECO:0000313" key="2">
    <source>
        <dbReference type="EMBL" id="CRX37218.1"/>
    </source>
</evidence>
<reference evidence="3" key="1">
    <citation type="submission" date="2015-05" db="EMBL/GenBank/DDBJ databases">
        <authorList>
            <person name="Collingro A."/>
        </authorList>
    </citation>
    <scope>NUCLEOTIDE SEQUENCE [LARGE SCALE GENOMIC DNA]</scope>
    <source>
        <strain evidence="3">Ps</strain>
    </source>
</reference>
<name>A0A0G7ZNC4_9MOLU</name>
<accession>A0A0G7ZNC4</accession>
<evidence type="ECO:0000256" key="1">
    <source>
        <dbReference type="SAM" id="Coils"/>
    </source>
</evidence>
<gene>
    <name evidence="2" type="ORF">HEPPS_04450</name>
</gene>
<protein>
    <recommendedName>
        <fullName evidence="4">FtsK gamma domain-containing protein</fullName>
    </recommendedName>
</protein>
<keyword evidence="3" id="KW-1185">Reference proteome</keyword>
<dbReference type="Gene3D" id="3.40.50.300">
    <property type="entry name" value="P-loop containing nucleotide triphosphate hydrolases"/>
    <property type="match status" value="1"/>
</dbReference>
<dbReference type="EMBL" id="CWGI01000001">
    <property type="protein sequence ID" value="CRX37218.1"/>
    <property type="molecule type" value="Genomic_DNA"/>
</dbReference>
<proteinExistence type="predicted"/>
<sequence>MSNKKNKNKKNIFSFGLNGIMSFFKNISKTKKDETISLENTSFESENILKNDQNNFDLLKENARLYKVKNKILSKKKGEEFVDEHLNLQTNTAQFLFENIFEAEKLKEKLEELNLEKEIEVEIGDKDKKSYTLKFNDDNLKLEEKKENNLFSDFDYEKDFDFDSEENEEELKKKEQNNLNQDEIENESEILKKKENNVKFPFFLLKKREIEIKDQNANLIGKYERKINYILRNIDFPGEITKINSCSTFSTFTISLFKNFNLKDLYYFKSHFNKYFYKIKYRFDINKINQKILILEIKNYYYESFNFNNLLEKMHNDFFDEKLLLGENYKGELICKSLSKLFVIAQSKEKINFIHNLITSIIFKKSSNEIKFKIYLNQNVNLKYNLNFPYFIKSDKNKKYSLNDIIDIFDKRHELFIKNNVKSFEQYNNILIDEDKKIEKIVLVVSELNDILNNNDNFNLNKFTKIIEKGEKLGIYTILLTDKIFENNLSKMNLNLFKEEQKILFFKNKIQSNFYFFKKKEIDQLFLTGDFIISSQNELIHCQQAIISDKELDLINIYLKNFYNFKSEQKSIEIEEERFMEKESKKNQIKEEEILSKDDFLLKTAKIILCERKEINLQIIQSYMGIDYNKAYLVLNSLFKYKIISSIKNNNNYYKLINNEVCDEVKYF</sequence>
<feature type="coiled-coil region" evidence="1">
    <location>
        <begin position="93"/>
        <end position="123"/>
    </location>
</feature>
<dbReference type="InterPro" id="IPR027417">
    <property type="entry name" value="P-loop_NTPase"/>
</dbReference>
<dbReference type="Proteomes" id="UP000242141">
    <property type="component" value="Unassembled WGS sequence"/>
</dbReference>
<dbReference type="AlphaFoldDB" id="A0A0G7ZNC4"/>
<feature type="coiled-coil region" evidence="1">
    <location>
        <begin position="165"/>
        <end position="197"/>
    </location>
</feature>
<keyword evidence="1" id="KW-0175">Coiled coil</keyword>
<evidence type="ECO:0000313" key="3">
    <source>
        <dbReference type="Proteomes" id="UP000242141"/>
    </source>
</evidence>
<evidence type="ECO:0008006" key="4">
    <source>
        <dbReference type="Google" id="ProtNLM"/>
    </source>
</evidence>
<organism evidence="2 3">
    <name type="scientific">Candidatus Hepatoplasma crinochetorum</name>
    <dbReference type="NCBI Taxonomy" id="295596"/>
    <lineage>
        <taxon>Bacteria</taxon>
        <taxon>Bacillati</taxon>
        <taxon>Mycoplasmatota</taxon>
        <taxon>Mollicutes</taxon>
        <taxon>Candidatus Hepatoplasmataceae</taxon>
        <taxon>Candidatus Hepatoplasma</taxon>
    </lineage>
</organism>